<keyword evidence="2" id="KW-1185">Reference proteome</keyword>
<name>A0ABT1YWC2_9RHOB</name>
<evidence type="ECO:0000313" key="1">
    <source>
        <dbReference type="EMBL" id="MCR8825170.1"/>
    </source>
</evidence>
<proteinExistence type="predicted"/>
<evidence type="ECO:0000313" key="2">
    <source>
        <dbReference type="Proteomes" id="UP001165396"/>
    </source>
</evidence>
<organism evidence="1 2">
    <name type="scientific">Pseudosulfitobacter koreensis</name>
    <dbReference type="NCBI Taxonomy" id="2968472"/>
    <lineage>
        <taxon>Bacteria</taxon>
        <taxon>Pseudomonadati</taxon>
        <taxon>Pseudomonadota</taxon>
        <taxon>Alphaproteobacteria</taxon>
        <taxon>Rhodobacterales</taxon>
        <taxon>Roseobacteraceae</taxon>
        <taxon>Pseudosulfitobacter</taxon>
    </lineage>
</organism>
<accession>A0ABT1YWC2</accession>
<comment type="caution">
    <text evidence="1">The sequence shown here is derived from an EMBL/GenBank/DDBJ whole genome shotgun (WGS) entry which is preliminary data.</text>
</comment>
<dbReference type="Proteomes" id="UP001165396">
    <property type="component" value="Unassembled WGS sequence"/>
</dbReference>
<sequence>MGILQLLSRKRIGKSAQRSPRQVVVKPLQHDDIGLRADQHCHNGIDLRITTPRNVTQQQAGALARQFGVVGGNAQAVGKRRMGQQAKGTGPEYQAT</sequence>
<dbReference type="EMBL" id="JANKJG010000001">
    <property type="protein sequence ID" value="MCR8825170.1"/>
    <property type="molecule type" value="Genomic_DNA"/>
</dbReference>
<protein>
    <submittedName>
        <fullName evidence="1">Uncharacterized protein</fullName>
    </submittedName>
</protein>
<dbReference type="RefSeq" id="WP_258292845.1">
    <property type="nucleotide sequence ID" value="NZ_JANKJG010000001.1"/>
</dbReference>
<reference evidence="1" key="1">
    <citation type="submission" date="2022-07" db="EMBL/GenBank/DDBJ databases">
        <title>Pseudosulfitobacter sp. strain AP-MA-4, whole genome sequence.</title>
        <authorList>
            <person name="Jiang Y."/>
        </authorList>
    </citation>
    <scope>NUCLEOTIDE SEQUENCE</scope>
    <source>
        <strain evidence="1">AP-MA-4</strain>
    </source>
</reference>
<gene>
    <name evidence="1" type="ORF">NTA49_01330</name>
</gene>